<evidence type="ECO:0000256" key="1">
    <source>
        <dbReference type="ARBA" id="ARBA00004606"/>
    </source>
</evidence>
<proteinExistence type="inferred from homology"/>
<keyword evidence="6 7" id="KW-0472">Membrane</keyword>
<sequence length="300" mass="34531">MTQTYFANFVEIPPALVFEIQQLKCYLNKNEAALLLFYAIFYSVLALLFTLCMKVLLSTLNDEYPKFQLGESIIGASPGLGYRPMATDTEAGSIIWYNKTTKNQWITTMKEFVDKNYKSNSSYMKDCRYGDDLLKDEMCRVSMDSFGKCAPDYGYGFGLGQPCVFIKLNRIYGWVPEFYNNSKELPSEIPDNAKEAIKNKIENGEPNYVWVSCNGQSPHDRENQGPIEYIPAPGFPHYYYPYMNLKGYMSPLVAVRFLRPKPGIVINMECRAWAKNILYKSNSQVREGSVHFEIQVDEFR</sequence>
<evidence type="ECO:0000256" key="2">
    <source>
        <dbReference type="ARBA" id="ARBA00005876"/>
    </source>
</evidence>
<dbReference type="Gene3D" id="2.60.40.1660">
    <property type="entry name" value="Na, k-atpase alpha subunit"/>
    <property type="match status" value="1"/>
</dbReference>
<dbReference type="GO" id="GO:0036376">
    <property type="term" value="P:sodium ion export across plasma membrane"/>
    <property type="evidence" value="ECO:0007669"/>
    <property type="project" value="TreeGrafter"/>
</dbReference>
<evidence type="ECO:0000256" key="6">
    <source>
        <dbReference type="ARBA" id="ARBA00023136"/>
    </source>
</evidence>
<name>A0AAN9T975_9HEMI</name>
<accession>A0AAN9T975</accession>
<reference evidence="8 9" key="1">
    <citation type="submission" date="2024-03" db="EMBL/GenBank/DDBJ databases">
        <title>Adaptation during the transition from Ophiocordyceps entomopathogen to insect associate is accompanied by gene loss and intensified selection.</title>
        <authorList>
            <person name="Ward C.M."/>
            <person name="Onetto C.A."/>
            <person name="Borneman A.R."/>
        </authorList>
    </citation>
    <scope>NUCLEOTIDE SEQUENCE [LARGE SCALE GENOMIC DNA]</scope>
    <source>
        <strain evidence="8">AWRI1</strain>
        <tissue evidence="8">Single Adult Female</tissue>
    </source>
</reference>
<evidence type="ECO:0000313" key="9">
    <source>
        <dbReference type="Proteomes" id="UP001367676"/>
    </source>
</evidence>
<evidence type="ECO:0000256" key="4">
    <source>
        <dbReference type="ARBA" id="ARBA00022968"/>
    </source>
</evidence>
<dbReference type="PANTHER" id="PTHR11523">
    <property type="entry name" value="SODIUM/POTASSIUM-DEPENDENT ATPASE BETA SUBUNIT"/>
    <property type="match status" value="1"/>
</dbReference>
<evidence type="ECO:0000256" key="7">
    <source>
        <dbReference type="SAM" id="Phobius"/>
    </source>
</evidence>
<keyword evidence="5 7" id="KW-1133">Transmembrane helix</keyword>
<feature type="transmembrane region" description="Helical" evidence="7">
    <location>
        <begin position="36"/>
        <end position="57"/>
    </location>
</feature>
<dbReference type="AlphaFoldDB" id="A0AAN9T975"/>
<dbReference type="InterPro" id="IPR038702">
    <property type="entry name" value="Na/K_ATPase_sub_beta_sf"/>
</dbReference>
<evidence type="ECO:0008006" key="10">
    <source>
        <dbReference type="Google" id="ProtNLM"/>
    </source>
</evidence>
<organism evidence="8 9">
    <name type="scientific">Parthenolecanium corni</name>
    <dbReference type="NCBI Taxonomy" id="536013"/>
    <lineage>
        <taxon>Eukaryota</taxon>
        <taxon>Metazoa</taxon>
        <taxon>Ecdysozoa</taxon>
        <taxon>Arthropoda</taxon>
        <taxon>Hexapoda</taxon>
        <taxon>Insecta</taxon>
        <taxon>Pterygota</taxon>
        <taxon>Neoptera</taxon>
        <taxon>Paraneoptera</taxon>
        <taxon>Hemiptera</taxon>
        <taxon>Sternorrhyncha</taxon>
        <taxon>Coccoidea</taxon>
        <taxon>Coccidae</taxon>
        <taxon>Parthenolecanium</taxon>
    </lineage>
</organism>
<comment type="caution">
    <text evidence="8">The sequence shown here is derived from an EMBL/GenBank/DDBJ whole genome shotgun (WGS) entry which is preliminary data.</text>
</comment>
<keyword evidence="4" id="KW-0735">Signal-anchor</keyword>
<keyword evidence="9" id="KW-1185">Reference proteome</keyword>
<dbReference type="GO" id="GO:0001671">
    <property type="term" value="F:ATPase activator activity"/>
    <property type="evidence" value="ECO:0007669"/>
    <property type="project" value="TreeGrafter"/>
</dbReference>
<comment type="subcellular location">
    <subcellularLocation>
        <location evidence="1">Membrane</location>
        <topology evidence="1">Single-pass type II membrane protein</topology>
    </subcellularLocation>
</comment>
<dbReference type="GO" id="GO:0030007">
    <property type="term" value="P:intracellular potassium ion homeostasis"/>
    <property type="evidence" value="ECO:0007669"/>
    <property type="project" value="TreeGrafter"/>
</dbReference>
<dbReference type="GO" id="GO:1990573">
    <property type="term" value="P:potassium ion import across plasma membrane"/>
    <property type="evidence" value="ECO:0007669"/>
    <property type="project" value="TreeGrafter"/>
</dbReference>
<dbReference type="GO" id="GO:0006883">
    <property type="term" value="P:intracellular sodium ion homeostasis"/>
    <property type="evidence" value="ECO:0007669"/>
    <property type="project" value="TreeGrafter"/>
</dbReference>
<dbReference type="Gene3D" id="1.20.5.170">
    <property type="match status" value="1"/>
</dbReference>
<gene>
    <name evidence="8" type="ORF">V9T40_012612</name>
</gene>
<dbReference type="EMBL" id="JBBCAQ010000036">
    <property type="protein sequence ID" value="KAK7576326.1"/>
    <property type="molecule type" value="Genomic_DNA"/>
</dbReference>
<keyword evidence="3 7" id="KW-0812">Transmembrane</keyword>
<dbReference type="GO" id="GO:0005890">
    <property type="term" value="C:sodium:potassium-exchanging ATPase complex"/>
    <property type="evidence" value="ECO:0007669"/>
    <property type="project" value="InterPro"/>
</dbReference>
<protein>
    <recommendedName>
        <fullName evidence="10">Sodium/potassium-transporting ATPase subunit beta-2</fullName>
    </recommendedName>
</protein>
<dbReference type="Proteomes" id="UP001367676">
    <property type="component" value="Unassembled WGS sequence"/>
</dbReference>
<evidence type="ECO:0000313" key="8">
    <source>
        <dbReference type="EMBL" id="KAK7576326.1"/>
    </source>
</evidence>
<evidence type="ECO:0000256" key="3">
    <source>
        <dbReference type="ARBA" id="ARBA00022692"/>
    </source>
</evidence>
<evidence type="ECO:0000256" key="5">
    <source>
        <dbReference type="ARBA" id="ARBA00022989"/>
    </source>
</evidence>
<dbReference type="Pfam" id="PF00287">
    <property type="entry name" value="Na_K-ATPase"/>
    <property type="match status" value="1"/>
</dbReference>
<comment type="similarity">
    <text evidence="2">Belongs to the X(+)/potassium ATPases subunit beta family.</text>
</comment>
<dbReference type="InterPro" id="IPR000402">
    <property type="entry name" value="Na/K_ATPase_sub_beta"/>
</dbReference>
<dbReference type="PANTHER" id="PTHR11523:SF31">
    <property type="entry name" value="AT04468P-RELATED"/>
    <property type="match status" value="1"/>
</dbReference>